<organism evidence="3 4">
    <name type="scientific">Pseudidiomarina aquimaris</name>
    <dbReference type="NCBI Taxonomy" id="641841"/>
    <lineage>
        <taxon>Bacteria</taxon>
        <taxon>Pseudomonadati</taxon>
        <taxon>Pseudomonadota</taxon>
        <taxon>Gammaproteobacteria</taxon>
        <taxon>Alteromonadales</taxon>
        <taxon>Idiomarinaceae</taxon>
        <taxon>Pseudidiomarina</taxon>
    </lineage>
</organism>
<dbReference type="Proteomes" id="UP000286678">
    <property type="component" value="Unassembled WGS sequence"/>
</dbReference>
<comment type="caution">
    <text evidence="3">The sequence shown here is derived from an EMBL/GenBank/DDBJ whole genome shotgun (WGS) entry which is preliminary data.</text>
</comment>
<keyword evidence="4" id="KW-1185">Reference proteome</keyword>
<dbReference type="AlphaFoldDB" id="A0A432XHU0"/>
<keyword evidence="2" id="KW-0732">Signal</keyword>
<dbReference type="OrthoDB" id="4750212at2"/>
<evidence type="ECO:0000256" key="1">
    <source>
        <dbReference type="SAM" id="MobiDB-lite"/>
    </source>
</evidence>
<dbReference type="EMBL" id="PIPT01000004">
    <property type="protein sequence ID" value="RUO48196.1"/>
    <property type="molecule type" value="Genomic_DNA"/>
</dbReference>
<proteinExistence type="predicted"/>
<dbReference type="InterPro" id="IPR016987">
    <property type="entry name" value="UCP023238"/>
</dbReference>
<evidence type="ECO:0000313" key="4">
    <source>
        <dbReference type="Proteomes" id="UP000286678"/>
    </source>
</evidence>
<feature type="compositionally biased region" description="Polar residues" evidence="1">
    <location>
        <begin position="74"/>
        <end position="84"/>
    </location>
</feature>
<reference evidence="4" key="1">
    <citation type="journal article" date="2018" name="Front. Microbiol.">
        <title>Genome-Based Analysis Reveals the Taxonomy and Diversity of the Family Idiomarinaceae.</title>
        <authorList>
            <person name="Liu Y."/>
            <person name="Lai Q."/>
            <person name="Shao Z."/>
        </authorList>
    </citation>
    <scope>NUCLEOTIDE SEQUENCE [LARGE SCALE GENOMIC DNA]</scope>
    <source>
        <strain evidence="4">SW15</strain>
    </source>
</reference>
<dbReference type="RefSeq" id="WP_126833648.1">
    <property type="nucleotide sequence ID" value="NZ_PIPT01000004.1"/>
</dbReference>
<evidence type="ECO:0000313" key="3">
    <source>
        <dbReference type="EMBL" id="RUO48196.1"/>
    </source>
</evidence>
<evidence type="ECO:0008006" key="5">
    <source>
        <dbReference type="Google" id="ProtNLM"/>
    </source>
</evidence>
<gene>
    <name evidence="3" type="ORF">CWE21_06525</name>
</gene>
<protein>
    <recommendedName>
        <fullName evidence="5">Lipoprotein</fullName>
    </recommendedName>
</protein>
<feature type="signal peptide" evidence="2">
    <location>
        <begin position="1"/>
        <end position="26"/>
    </location>
</feature>
<dbReference type="PIRSF" id="PIRSF032038">
    <property type="entry name" value="UCP023238"/>
    <property type="match status" value="1"/>
</dbReference>
<name>A0A432XHU0_9GAMM</name>
<feature type="region of interest" description="Disordered" evidence="1">
    <location>
        <begin position="67"/>
        <end position="91"/>
    </location>
</feature>
<accession>A0A432XHU0</accession>
<evidence type="ECO:0000256" key="2">
    <source>
        <dbReference type="SAM" id="SignalP"/>
    </source>
</evidence>
<feature type="chain" id="PRO_5019369184" description="Lipoprotein" evidence="2">
    <location>
        <begin position="27"/>
        <end position="168"/>
    </location>
</feature>
<sequence length="168" mass="18364">MLKKLALGSVVSCLSVALLWTPNASAQEPTLQQLRACAGIENPLKRLVCYDKVAAGEGVDVAVAQPQGAAAPQRNSNAQASPTDTFGLPAKETDDGNDTIYVAISKAEKDPYGKWVIHFTNGQVWQQTDSQYFPLPLDGDYEIERGLLNSYFLGRDGLNKRIKVRRIK</sequence>